<organism evidence="1 2">
    <name type="scientific">Lentilactobacillus diolivorans</name>
    <dbReference type="NCBI Taxonomy" id="179838"/>
    <lineage>
        <taxon>Bacteria</taxon>
        <taxon>Bacillati</taxon>
        <taxon>Bacillota</taxon>
        <taxon>Bacilli</taxon>
        <taxon>Lactobacillales</taxon>
        <taxon>Lactobacillaceae</taxon>
        <taxon>Lentilactobacillus</taxon>
    </lineage>
</organism>
<comment type="caution">
    <text evidence="1">The sequence shown here is derived from an EMBL/GenBank/DDBJ whole genome shotgun (WGS) entry which is preliminary data.</text>
</comment>
<evidence type="ECO:0000313" key="2">
    <source>
        <dbReference type="Proteomes" id="UP000321409"/>
    </source>
</evidence>
<sequence length="47" mass="5575">MAIFDLMYLTLDIDEIVLREIEESTLRGFKRVLLSAKTQRLNVESRF</sequence>
<dbReference type="EMBL" id="BKAB01000020">
    <property type="protein sequence ID" value="GEP23869.1"/>
    <property type="molecule type" value="Genomic_DNA"/>
</dbReference>
<keyword evidence="2" id="KW-1185">Reference proteome</keyword>
<accession>A0ABQ0XHC9</accession>
<reference evidence="1 2" key="1">
    <citation type="submission" date="2019-07" db="EMBL/GenBank/DDBJ databases">
        <title>Whole genome shotgun sequence of Lactobacillus diolivorans NBRC 107869.</title>
        <authorList>
            <person name="Hosoyama A."/>
            <person name="Uohara A."/>
            <person name="Ohji S."/>
            <person name="Ichikawa N."/>
        </authorList>
    </citation>
    <scope>NUCLEOTIDE SEQUENCE [LARGE SCALE GENOMIC DNA]</scope>
    <source>
        <strain evidence="1 2">NBRC 107869</strain>
    </source>
</reference>
<dbReference type="Proteomes" id="UP000321409">
    <property type="component" value="Unassembled WGS sequence"/>
</dbReference>
<protein>
    <submittedName>
        <fullName evidence="1">Uncharacterized protein</fullName>
    </submittedName>
</protein>
<proteinExistence type="predicted"/>
<gene>
    <name evidence="1" type="ORF">LDI01_14620</name>
</gene>
<name>A0ABQ0XHC9_9LACO</name>
<evidence type="ECO:0000313" key="1">
    <source>
        <dbReference type="EMBL" id="GEP23869.1"/>
    </source>
</evidence>